<dbReference type="EMBL" id="BPLQ01000105">
    <property type="protein sequence ID" value="GIX67698.1"/>
    <property type="molecule type" value="Genomic_DNA"/>
</dbReference>
<evidence type="ECO:0000313" key="2">
    <source>
        <dbReference type="Proteomes" id="UP001054837"/>
    </source>
</evidence>
<reference evidence="1 2" key="1">
    <citation type="submission" date="2021-06" db="EMBL/GenBank/DDBJ databases">
        <title>Caerostris darwini draft genome.</title>
        <authorList>
            <person name="Kono N."/>
            <person name="Arakawa K."/>
        </authorList>
    </citation>
    <scope>NUCLEOTIDE SEQUENCE [LARGE SCALE GENOMIC DNA]</scope>
</reference>
<sequence>MRFCVSVRYEHEVLIALCIISCGQTKSLPLAFGLFGMKVFSNTTRGEISPEVSNCYLYSIHSSKVSYQDGRRMLGSVFNQNHRRESFSVYTRDRHKRSLDRKVLMFSLSRK</sequence>
<organism evidence="1 2">
    <name type="scientific">Caerostris darwini</name>
    <dbReference type="NCBI Taxonomy" id="1538125"/>
    <lineage>
        <taxon>Eukaryota</taxon>
        <taxon>Metazoa</taxon>
        <taxon>Ecdysozoa</taxon>
        <taxon>Arthropoda</taxon>
        <taxon>Chelicerata</taxon>
        <taxon>Arachnida</taxon>
        <taxon>Araneae</taxon>
        <taxon>Araneomorphae</taxon>
        <taxon>Entelegynae</taxon>
        <taxon>Araneoidea</taxon>
        <taxon>Araneidae</taxon>
        <taxon>Caerostris</taxon>
    </lineage>
</organism>
<proteinExistence type="predicted"/>
<name>A0AAV4M737_9ARAC</name>
<dbReference type="Proteomes" id="UP001054837">
    <property type="component" value="Unassembled WGS sequence"/>
</dbReference>
<protein>
    <submittedName>
        <fullName evidence="1">Uncharacterized protein</fullName>
    </submittedName>
</protein>
<keyword evidence="2" id="KW-1185">Reference proteome</keyword>
<evidence type="ECO:0000313" key="1">
    <source>
        <dbReference type="EMBL" id="GIX67698.1"/>
    </source>
</evidence>
<comment type="caution">
    <text evidence="1">The sequence shown here is derived from an EMBL/GenBank/DDBJ whole genome shotgun (WGS) entry which is preliminary data.</text>
</comment>
<dbReference type="AlphaFoldDB" id="A0AAV4M737"/>
<gene>
    <name evidence="1" type="ORF">CDAR_95551</name>
</gene>
<accession>A0AAV4M737</accession>